<keyword evidence="4" id="KW-1015">Disulfide bond</keyword>
<evidence type="ECO:0000313" key="6">
    <source>
        <dbReference type="EMBL" id="TGO13475.1"/>
    </source>
</evidence>
<gene>
    <name evidence="6" type="ORF">BTUL_0069g00420</name>
</gene>
<reference evidence="6 7" key="1">
    <citation type="submission" date="2017-12" db="EMBL/GenBank/DDBJ databases">
        <title>Comparative genomics of Botrytis spp.</title>
        <authorList>
            <person name="Valero-Jimenez C.A."/>
            <person name="Tapia P."/>
            <person name="Veloso J."/>
            <person name="Silva-Moreno E."/>
            <person name="Staats M."/>
            <person name="Valdes J.H."/>
            <person name="Van Kan J.A.L."/>
        </authorList>
    </citation>
    <scope>NUCLEOTIDE SEQUENCE [LARGE SCALE GENOMIC DNA]</scope>
    <source>
        <strain evidence="6 7">Bt9001</strain>
    </source>
</reference>
<evidence type="ECO:0000256" key="1">
    <source>
        <dbReference type="ARBA" id="ARBA00022487"/>
    </source>
</evidence>
<protein>
    <recommendedName>
        <fullName evidence="5">Carboxylic ester hydrolase</fullName>
        <ecNumber evidence="5">3.1.1.-</ecNumber>
    </recommendedName>
</protein>
<evidence type="ECO:0000313" key="7">
    <source>
        <dbReference type="Proteomes" id="UP000297777"/>
    </source>
</evidence>
<dbReference type="Pfam" id="PF07519">
    <property type="entry name" value="Tannase"/>
    <property type="match status" value="1"/>
</dbReference>
<evidence type="ECO:0000256" key="3">
    <source>
        <dbReference type="ARBA" id="ARBA00022801"/>
    </source>
</evidence>
<comment type="caution">
    <text evidence="6">The sequence shown here is derived from an EMBL/GenBank/DDBJ whole genome shotgun (WGS) entry which is preliminary data.</text>
</comment>
<organism evidence="6 7">
    <name type="scientific">Botrytis tulipae</name>
    <dbReference type="NCBI Taxonomy" id="87230"/>
    <lineage>
        <taxon>Eukaryota</taxon>
        <taxon>Fungi</taxon>
        <taxon>Dikarya</taxon>
        <taxon>Ascomycota</taxon>
        <taxon>Pezizomycotina</taxon>
        <taxon>Leotiomycetes</taxon>
        <taxon>Helotiales</taxon>
        <taxon>Sclerotiniaceae</taxon>
        <taxon>Botrytis</taxon>
    </lineage>
</organism>
<dbReference type="PANTHER" id="PTHR33938">
    <property type="entry name" value="FERULOYL ESTERASE B-RELATED"/>
    <property type="match status" value="1"/>
</dbReference>
<comment type="similarity">
    <text evidence="5">Belongs to the tannase family.</text>
</comment>
<keyword evidence="1" id="KW-0719">Serine esterase</keyword>
<dbReference type="PANTHER" id="PTHR33938:SF7">
    <property type="entry name" value="CARBOXYLIC ESTER HYDROLASE"/>
    <property type="match status" value="1"/>
</dbReference>
<name>A0A4Z1EMC8_9HELO</name>
<feature type="signal peptide" evidence="5">
    <location>
        <begin position="1"/>
        <end position="17"/>
    </location>
</feature>
<keyword evidence="3 5" id="KW-0378">Hydrolase</keyword>
<keyword evidence="2 5" id="KW-0732">Signal</keyword>
<dbReference type="GO" id="GO:0052689">
    <property type="term" value="F:carboxylic ester hydrolase activity"/>
    <property type="evidence" value="ECO:0007669"/>
    <property type="project" value="UniProtKB-KW"/>
</dbReference>
<dbReference type="AlphaFoldDB" id="A0A4Z1EMC8"/>
<accession>A0A4Z1EMC8</accession>
<dbReference type="InterPro" id="IPR011118">
    <property type="entry name" value="Tannase/feruloyl_esterase"/>
</dbReference>
<dbReference type="Proteomes" id="UP000297777">
    <property type="component" value="Unassembled WGS sequence"/>
</dbReference>
<evidence type="ECO:0000256" key="2">
    <source>
        <dbReference type="ARBA" id="ARBA00022729"/>
    </source>
</evidence>
<dbReference type="EC" id="3.1.1.-" evidence="5"/>
<evidence type="ECO:0000256" key="4">
    <source>
        <dbReference type="ARBA" id="ARBA00023157"/>
    </source>
</evidence>
<evidence type="ECO:0000256" key="5">
    <source>
        <dbReference type="RuleBase" id="RU361238"/>
    </source>
</evidence>
<sequence>MRHSVTALATFATGASAATNITESLVQLCTVANVKAALPADGTFADITMVPSLTFANIVYNATDSVLGGGGTTGPWTYCNATVFYTHSGSNDSVFISYALPAPSAFENRFYVSGGQAYSLSTDPLGGLTYGAVGDMTSSGYDNANSAYDEVALLASETINWPATYMFGYQAISEMIIIGEALTKAIYNISIDTKLYIYFKGWGDVMRRHRD</sequence>
<keyword evidence="7" id="KW-1185">Reference proteome</keyword>
<dbReference type="EMBL" id="PQXH01000069">
    <property type="protein sequence ID" value="TGO13475.1"/>
    <property type="molecule type" value="Genomic_DNA"/>
</dbReference>
<feature type="chain" id="PRO_5021493923" description="Carboxylic ester hydrolase" evidence="5">
    <location>
        <begin position="18"/>
        <end position="211"/>
    </location>
</feature>
<proteinExistence type="inferred from homology"/>
<dbReference type="OrthoDB" id="5418677at2759"/>